<evidence type="ECO:0000313" key="8">
    <source>
        <dbReference type="EMBL" id="KAF2491688.1"/>
    </source>
</evidence>
<feature type="transmembrane region" description="Helical" evidence="6">
    <location>
        <begin position="370"/>
        <end position="391"/>
    </location>
</feature>
<evidence type="ECO:0000313" key="9">
    <source>
        <dbReference type="Proteomes" id="UP000799750"/>
    </source>
</evidence>
<dbReference type="EMBL" id="MU004195">
    <property type="protein sequence ID" value="KAF2491688.1"/>
    <property type="molecule type" value="Genomic_DNA"/>
</dbReference>
<feature type="transmembrane region" description="Helical" evidence="6">
    <location>
        <begin position="75"/>
        <end position="97"/>
    </location>
</feature>
<dbReference type="Pfam" id="PF07690">
    <property type="entry name" value="MFS_1"/>
    <property type="match status" value="1"/>
</dbReference>
<accession>A0A6A6QH03</accession>
<evidence type="ECO:0000256" key="3">
    <source>
        <dbReference type="ARBA" id="ARBA00022989"/>
    </source>
</evidence>
<feature type="transmembrane region" description="Helical" evidence="6">
    <location>
        <begin position="397"/>
        <end position="420"/>
    </location>
</feature>
<dbReference type="Proteomes" id="UP000799750">
    <property type="component" value="Unassembled WGS sequence"/>
</dbReference>
<dbReference type="PROSITE" id="PS50850">
    <property type="entry name" value="MFS"/>
    <property type="match status" value="1"/>
</dbReference>
<feature type="transmembrane region" description="Helical" evidence="6">
    <location>
        <begin position="109"/>
        <end position="128"/>
    </location>
</feature>
<dbReference type="Gene3D" id="1.20.1250.20">
    <property type="entry name" value="MFS general substrate transporter like domains"/>
    <property type="match status" value="1"/>
</dbReference>
<evidence type="ECO:0000256" key="4">
    <source>
        <dbReference type="ARBA" id="ARBA00023136"/>
    </source>
</evidence>
<dbReference type="PANTHER" id="PTHR23502">
    <property type="entry name" value="MAJOR FACILITATOR SUPERFAMILY"/>
    <property type="match status" value="1"/>
</dbReference>
<dbReference type="InterPro" id="IPR036259">
    <property type="entry name" value="MFS_trans_sf"/>
</dbReference>
<keyword evidence="4 6" id="KW-0472">Membrane</keyword>
<evidence type="ECO:0000256" key="1">
    <source>
        <dbReference type="ARBA" id="ARBA00004141"/>
    </source>
</evidence>
<dbReference type="InterPro" id="IPR011701">
    <property type="entry name" value="MFS"/>
</dbReference>
<dbReference type="FunFam" id="1.20.1250.20:FF:000354">
    <property type="entry name" value="MFS general substrate transporter"/>
    <property type="match status" value="1"/>
</dbReference>
<feature type="region of interest" description="Disordered" evidence="5">
    <location>
        <begin position="515"/>
        <end position="556"/>
    </location>
</feature>
<evidence type="ECO:0000256" key="5">
    <source>
        <dbReference type="SAM" id="MobiDB-lite"/>
    </source>
</evidence>
<feature type="compositionally biased region" description="Basic and acidic residues" evidence="5">
    <location>
        <begin position="525"/>
        <end position="548"/>
    </location>
</feature>
<comment type="subcellular location">
    <subcellularLocation>
        <location evidence="1">Membrane</location>
        <topology evidence="1">Multi-pass membrane protein</topology>
    </subcellularLocation>
</comment>
<evidence type="ECO:0000259" key="7">
    <source>
        <dbReference type="PROSITE" id="PS50850"/>
    </source>
</evidence>
<dbReference type="InterPro" id="IPR020846">
    <property type="entry name" value="MFS_dom"/>
</dbReference>
<keyword evidence="2 6" id="KW-0812">Transmembrane</keyword>
<feature type="transmembrane region" description="Helical" evidence="6">
    <location>
        <begin position="468"/>
        <end position="489"/>
    </location>
</feature>
<dbReference type="AlphaFoldDB" id="A0A6A6QH03"/>
<feature type="transmembrane region" description="Helical" evidence="6">
    <location>
        <begin position="291"/>
        <end position="309"/>
    </location>
</feature>
<feature type="transmembrane region" description="Helical" evidence="6">
    <location>
        <begin position="329"/>
        <end position="350"/>
    </location>
</feature>
<reference evidence="8" key="1">
    <citation type="journal article" date="2020" name="Stud. Mycol.">
        <title>101 Dothideomycetes genomes: a test case for predicting lifestyles and emergence of pathogens.</title>
        <authorList>
            <person name="Haridas S."/>
            <person name="Albert R."/>
            <person name="Binder M."/>
            <person name="Bloem J."/>
            <person name="Labutti K."/>
            <person name="Salamov A."/>
            <person name="Andreopoulos B."/>
            <person name="Baker S."/>
            <person name="Barry K."/>
            <person name="Bills G."/>
            <person name="Bluhm B."/>
            <person name="Cannon C."/>
            <person name="Castanera R."/>
            <person name="Culley D."/>
            <person name="Daum C."/>
            <person name="Ezra D."/>
            <person name="Gonzalez J."/>
            <person name="Henrissat B."/>
            <person name="Kuo A."/>
            <person name="Liang C."/>
            <person name="Lipzen A."/>
            <person name="Lutzoni F."/>
            <person name="Magnuson J."/>
            <person name="Mondo S."/>
            <person name="Nolan M."/>
            <person name="Ohm R."/>
            <person name="Pangilinan J."/>
            <person name="Park H.-J."/>
            <person name="Ramirez L."/>
            <person name="Alfaro M."/>
            <person name="Sun H."/>
            <person name="Tritt A."/>
            <person name="Yoshinaga Y."/>
            <person name="Zwiers L.-H."/>
            <person name="Turgeon B."/>
            <person name="Goodwin S."/>
            <person name="Spatafora J."/>
            <person name="Crous P."/>
            <person name="Grigoriev I."/>
        </authorList>
    </citation>
    <scope>NUCLEOTIDE SEQUENCE</scope>
    <source>
        <strain evidence="8">CBS 269.34</strain>
    </source>
</reference>
<evidence type="ECO:0000256" key="6">
    <source>
        <dbReference type="SAM" id="Phobius"/>
    </source>
</evidence>
<feature type="transmembrane region" description="Helical" evidence="6">
    <location>
        <begin position="140"/>
        <end position="159"/>
    </location>
</feature>
<feature type="transmembrane region" description="Helical" evidence="6">
    <location>
        <begin position="441"/>
        <end position="462"/>
    </location>
</feature>
<keyword evidence="3 6" id="KW-1133">Transmembrane helix</keyword>
<keyword evidence="9" id="KW-1185">Reference proteome</keyword>
<feature type="domain" description="Major facilitator superfamily (MFS) profile" evidence="7">
    <location>
        <begin position="75"/>
        <end position="495"/>
    </location>
</feature>
<feature type="transmembrane region" description="Helical" evidence="6">
    <location>
        <begin position="199"/>
        <end position="224"/>
    </location>
</feature>
<dbReference type="SUPFAM" id="SSF103473">
    <property type="entry name" value="MFS general substrate transporter"/>
    <property type="match status" value="1"/>
</dbReference>
<gene>
    <name evidence="8" type="ORF">BU16DRAFT_126175</name>
</gene>
<dbReference type="PANTHER" id="PTHR23502:SF64">
    <property type="entry name" value="TRANSPORTER, PUTATIVE (AFU_ORTHOLOGUE AFUA_3G11760)-RELATED"/>
    <property type="match status" value="1"/>
</dbReference>
<feature type="transmembrane region" description="Helical" evidence="6">
    <location>
        <begin position="230"/>
        <end position="249"/>
    </location>
</feature>
<dbReference type="GO" id="GO:0022857">
    <property type="term" value="F:transmembrane transporter activity"/>
    <property type="evidence" value="ECO:0007669"/>
    <property type="project" value="InterPro"/>
</dbReference>
<protein>
    <submittedName>
        <fullName evidence="8">MFS general substrate transporter</fullName>
    </submittedName>
</protein>
<sequence length="556" mass="60450">MAASDNSSDDSHQDSHLPHSKKQTPTVAPISPEDDPLEHATTSVSHHDMPAATYVVTGDSDVIYNKFSPARKTTIVLAMSFCAFLAPISSTTVLSAVPEVAATYNCDGAIINLSNAIYVLFMGLSPMFWGPVCTVYGRRYPSLISGGLFFAFSIGTALAPNLASFFIFRLLTGFQGTSYLIIGTSAIGDIYKPTERGTAIGWFLSGTLIGPAIGPVMGGIIVTYRSWRVIFWLQTALAGVGFCLIFIFYPETIHYKRSVELQGLSRGQKAHKMWQWLNPFRIIQLYRYPNLLGTALASSSLTWNMYSLLTPIRYVINPRFALTSPITSGLFYLAPGAGYLLGTFVGGRYADHITKKWIRIRGRRVPEDRLRSCIGFLGGVIPACILIYGWSLEKRAGGIPLTVITMFLQGIAQLFCFPSLNTYCLDVMPGRSAEVVAGNYMIRYLFAALGTALCLPAIRGIGIGWNCTIAAVFLVAAAVVVAAITKYGSGWRESMDQRKVDRVKADKEAQIAVGGVVEGGDGEEEHEKPVEEVEKKTTGDEGQGKEVEVGGMQMGT</sequence>
<evidence type="ECO:0000256" key="2">
    <source>
        <dbReference type="ARBA" id="ARBA00022692"/>
    </source>
</evidence>
<dbReference type="GO" id="GO:0005886">
    <property type="term" value="C:plasma membrane"/>
    <property type="evidence" value="ECO:0007669"/>
    <property type="project" value="TreeGrafter"/>
</dbReference>
<feature type="region of interest" description="Disordered" evidence="5">
    <location>
        <begin position="1"/>
        <end position="43"/>
    </location>
</feature>
<organism evidence="8 9">
    <name type="scientific">Lophium mytilinum</name>
    <dbReference type="NCBI Taxonomy" id="390894"/>
    <lineage>
        <taxon>Eukaryota</taxon>
        <taxon>Fungi</taxon>
        <taxon>Dikarya</taxon>
        <taxon>Ascomycota</taxon>
        <taxon>Pezizomycotina</taxon>
        <taxon>Dothideomycetes</taxon>
        <taxon>Pleosporomycetidae</taxon>
        <taxon>Mytilinidiales</taxon>
        <taxon>Mytilinidiaceae</taxon>
        <taxon>Lophium</taxon>
    </lineage>
</organism>
<proteinExistence type="predicted"/>
<name>A0A6A6QH03_9PEZI</name>
<dbReference type="OrthoDB" id="3066029at2759"/>